<sequence length="123" mass="13902">MNGCSSKQGEHKSSSGDIDDLEKTEEGRLIGQKAAKEATKKLGKNIQIDYSSTVSEISNIEQIRSNNLQQIVEMKEKEVALKQQEIEHQIIYADVSKMNPLQRKMHEKNLQAIAKKYGWNVGD</sequence>
<evidence type="ECO:0000313" key="3">
    <source>
        <dbReference type="Proteomes" id="UP000596660"/>
    </source>
</evidence>
<dbReference type="Gramene" id="AUR62018062-RA">
    <property type="protein sequence ID" value="AUR62018062-RA:cds"/>
    <property type="gene ID" value="AUR62018062"/>
</dbReference>
<proteinExistence type="predicted"/>
<feature type="region of interest" description="Disordered" evidence="1">
    <location>
        <begin position="1"/>
        <end position="26"/>
    </location>
</feature>
<organism evidence="2 3">
    <name type="scientific">Chenopodium quinoa</name>
    <name type="common">Quinoa</name>
    <dbReference type="NCBI Taxonomy" id="63459"/>
    <lineage>
        <taxon>Eukaryota</taxon>
        <taxon>Viridiplantae</taxon>
        <taxon>Streptophyta</taxon>
        <taxon>Embryophyta</taxon>
        <taxon>Tracheophyta</taxon>
        <taxon>Spermatophyta</taxon>
        <taxon>Magnoliopsida</taxon>
        <taxon>eudicotyledons</taxon>
        <taxon>Gunneridae</taxon>
        <taxon>Pentapetalae</taxon>
        <taxon>Caryophyllales</taxon>
        <taxon>Chenopodiaceae</taxon>
        <taxon>Chenopodioideae</taxon>
        <taxon>Atripliceae</taxon>
        <taxon>Chenopodium</taxon>
    </lineage>
</organism>
<reference evidence="2" key="1">
    <citation type="journal article" date="2017" name="Nature">
        <title>The genome of Chenopodium quinoa.</title>
        <authorList>
            <person name="Jarvis D.E."/>
            <person name="Ho Y.S."/>
            <person name="Lightfoot D.J."/>
            <person name="Schmoeckel S.M."/>
            <person name="Li B."/>
            <person name="Borm T.J.A."/>
            <person name="Ohyanagi H."/>
            <person name="Mineta K."/>
            <person name="Michell C.T."/>
            <person name="Saber N."/>
            <person name="Kharbatia N.M."/>
            <person name="Rupper R.R."/>
            <person name="Sharp A.R."/>
            <person name="Dally N."/>
            <person name="Boughton B.A."/>
            <person name="Woo Y.H."/>
            <person name="Gao G."/>
            <person name="Schijlen E.G.W.M."/>
            <person name="Guo X."/>
            <person name="Momin A.A."/>
            <person name="Negrao S."/>
            <person name="Al-Babili S."/>
            <person name="Gehring C."/>
            <person name="Roessner U."/>
            <person name="Jung C."/>
            <person name="Murphy K."/>
            <person name="Arold S.T."/>
            <person name="Gojobori T."/>
            <person name="van der Linden C.G."/>
            <person name="van Loo E.N."/>
            <person name="Jellen E.N."/>
            <person name="Maughan P.J."/>
            <person name="Tester M."/>
        </authorList>
    </citation>
    <scope>NUCLEOTIDE SEQUENCE [LARGE SCALE GENOMIC DNA]</scope>
    <source>
        <strain evidence="2">cv. PI 614886</strain>
    </source>
</reference>
<evidence type="ECO:0000256" key="1">
    <source>
        <dbReference type="SAM" id="MobiDB-lite"/>
    </source>
</evidence>
<keyword evidence="3" id="KW-1185">Reference proteome</keyword>
<name>A0A803LS68_CHEQI</name>
<dbReference type="Proteomes" id="UP000596660">
    <property type="component" value="Unplaced"/>
</dbReference>
<reference evidence="2" key="2">
    <citation type="submission" date="2021-03" db="UniProtKB">
        <authorList>
            <consortium name="EnsemblPlants"/>
        </authorList>
    </citation>
    <scope>IDENTIFICATION</scope>
</reference>
<protein>
    <submittedName>
        <fullName evidence="2">Uncharacterized protein</fullName>
    </submittedName>
</protein>
<dbReference type="EnsemblPlants" id="AUR62018062-RA">
    <property type="protein sequence ID" value="AUR62018062-RA:cds"/>
    <property type="gene ID" value="AUR62018062"/>
</dbReference>
<dbReference type="AlphaFoldDB" id="A0A803LS68"/>
<evidence type="ECO:0000313" key="2">
    <source>
        <dbReference type="EnsemblPlants" id="AUR62018062-RA:cds"/>
    </source>
</evidence>
<accession>A0A803LS68</accession>